<sequence precursor="true">MMHSITALMLLSTIAGLSAGGGAFEQANASPLSPLANGTTFGGLVHLADARDYRHCHNIHTRVYCHRRDRLPMNWPPLSDTPSQDRKKPRDASERPTRTLDKS</sequence>
<organism evidence="3 4">
    <name type="scientific">Hyphomicrobium denitrificans (strain ATCC 51888 / DSM 1869 / NCIMB 11706 / TK 0415)</name>
    <dbReference type="NCBI Taxonomy" id="582899"/>
    <lineage>
        <taxon>Bacteria</taxon>
        <taxon>Pseudomonadati</taxon>
        <taxon>Pseudomonadota</taxon>
        <taxon>Alphaproteobacteria</taxon>
        <taxon>Hyphomicrobiales</taxon>
        <taxon>Hyphomicrobiaceae</taxon>
        <taxon>Hyphomicrobium</taxon>
    </lineage>
</organism>
<evidence type="ECO:0000313" key="3">
    <source>
        <dbReference type="EMBL" id="ADJ24622.1"/>
    </source>
</evidence>
<name>D8JUJ2_HYPDA</name>
<feature type="signal peptide" evidence="2">
    <location>
        <begin position="1"/>
        <end position="19"/>
    </location>
</feature>
<dbReference type="HOGENOM" id="CLU_2395722_0_0_5"/>
<accession>D8JUJ2</accession>
<feature type="region of interest" description="Disordered" evidence="1">
    <location>
        <begin position="71"/>
        <end position="103"/>
    </location>
</feature>
<dbReference type="STRING" id="582899.Hden_2826"/>
<evidence type="ECO:0000313" key="4">
    <source>
        <dbReference type="Proteomes" id="UP000002033"/>
    </source>
</evidence>
<reference evidence="4" key="1">
    <citation type="journal article" date="2011" name="J. Bacteriol.">
        <title>Genome sequences of eight morphologically diverse alphaproteobacteria.</title>
        <authorList>
            <consortium name="US DOE Joint Genome Institute"/>
            <person name="Brown P.J."/>
            <person name="Kysela D.T."/>
            <person name="Buechlein A."/>
            <person name="Hemmerich C."/>
            <person name="Brun Y.V."/>
        </authorList>
    </citation>
    <scope>NUCLEOTIDE SEQUENCE [LARGE SCALE GENOMIC DNA]</scope>
    <source>
        <strain evidence="4">ATCC 51888 / DSM 1869 / NCIB 11706 / TK 0415</strain>
    </source>
</reference>
<feature type="chain" id="PRO_5003116409" evidence="2">
    <location>
        <begin position="20"/>
        <end position="103"/>
    </location>
</feature>
<evidence type="ECO:0000256" key="2">
    <source>
        <dbReference type="SAM" id="SignalP"/>
    </source>
</evidence>
<keyword evidence="2" id="KW-0732">Signal</keyword>
<gene>
    <name evidence="3" type="ordered locus">Hden_2826</name>
</gene>
<dbReference type="Proteomes" id="UP000002033">
    <property type="component" value="Chromosome"/>
</dbReference>
<dbReference type="AlphaFoldDB" id="D8JUJ2"/>
<evidence type="ECO:0000256" key="1">
    <source>
        <dbReference type="SAM" id="MobiDB-lite"/>
    </source>
</evidence>
<feature type="compositionally biased region" description="Basic and acidic residues" evidence="1">
    <location>
        <begin position="83"/>
        <end position="103"/>
    </location>
</feature>
<proteinExistence type="predicted"/>
<protein>
    <submittedName>
        <fullName evidence="3">Uncharacterized protein</fullName>
    </submittedName>
</protein>
<dbReference type="KEGG" id="hdn:Hden_2826"/>
<keyword evidence="4" id="KW-1185">Reference proteome</keyword>
<dbReference type="EMBL" id="CP002083">
    <property type="protein sequence ID" value="ADJ24622.1"/>
    <property type="molecule type" value="Genomic_DNA"/>
</dbReference>